<comment type="caution">
    <text evidence="3">The sequence shown here is derived from an EMBL/GenBank/DDBJ whole genome shotgun (WGS) entry which is preliminary data.</text>
</comment>
<evidence type="ECO:0000313" key="4">
    <source>
        <dbReference type="Proteomes" id="UP000030014"/>
    </source>
</evidence>
<accession>A0A0A0IIG7</accession>
<organism evidence="3 4">
    <name type="scientific">Clostridium botulinum C/D str. DC5</name>
    <dbReference type="NCBI Taxonomy" id="1443128"/>
    <lineage>
        <taxon>Bacteria</taxon>
        <taxon>Bacillati</taxon>
        <taxon>Bacillota</taxon>
        <taxon>Clostridia</taxon>
        <taxon>Eubacteriales</taxon>
        <taxon>Clostridiaceae</taxon>
        <taxon>Clostridium</taxon>
    </lineage>
</organism>
<protein>
    <recommendedName>
        <fullName evidence="2">DUF4300 domain-containing protein</fullName>
    </recommendedName>
</protein>
<dbReference type="Proteomes" id="UP000030014">
    <property type="component" value="Unassembled WGS sequence"/>
</dbReference>
<sequence>MKHQNTRMKKTLTIAFSVLICISLMGCKSSKVNQKELENKIISQANNEKNKDNIKTSIEKVADANNTKNIVKKTDMNTKLNIKVQKYDSVYSKEKGKVVLISNVNRQNKEGHKTEKTKKKVNIKQNTSNNDSINNGSTKNNSVPKKESKQNCKKGQVIPLSKEQLSKKGLSNKLVYSSLSDNCTQNEIAKLLKGSKIKSDNIDRFINTVKRYNSIVGPLKTSTNGFKTINSKSVNYEDVEEYITNQWYKSSNDPVDINCRLTAFSLFKDNIISKGKSEDEEKYLIFDLDAINRNPLCKFKNEEFEKFVNFYVCIPAEISESISIEDVKKNAGTIKKEWKRRKIKFINNSKASMINCFLHDKYTKTLFCGHSGLLVKSDNGFVFIEKYSFLTPYQVTKFNTKEEVKKYLLNRLDVGYGENVSKPIIMENDELM</sequence>
<feature type="region of interest" description="Disordered" evidence="1">
    <location>
        <begin position="105"/>
        <end position="157"/>
    </location>
</feature>
<name>A0A0A0IIG7_CLOBO</name>
<evidence type="ECO:0000256" key="1">
    <source>
        <dbReference type="SAM" id="MobiDB-lite"/>
    </source>
</evidence>
<reference evidence="3 4" key="1">
    <citation type="submission" date="2014-01" db="EMBL/GenBank/DDBJ databases">
        <title>Plasmidome dynamics in the species complex Clostridium novyi sensu lato converts strains of independent lineages into distinctly different pathogens.</title>
        <authorList>
            <person name="Skarin H."/>
            <person name="Segerman B."/>
        </authorList>
    </citation>
    <scope>NUCLEOTIDE SEQUENCE [LARGE SCALE GENOMIC DNA]</scope>
    <source>
        <strain evidence="3 4">DC5</strain>
    </source>
</reference>
<feature type="compositionally biased region" description="Polar residues" evidence="1">
    <location>
        <begin position="128"/>
        <end position="143"/>
    </location>
</feature>
<feature type="domain" description="DUF4300" evidence="2">
    <location>
        <begin position="176"/>
        <end position="432"/>
    </location>
</feature>
<dbReference type="AlphaFoldDB" id="A0A0A0IIG7"/>
<evidence type="ECO:0000259" key="2">
    <source>
        <dbReference type="Pfam" id="PF14133"/>
    </source>
</evidence>
<gene>
    <name evidence="3" type="ORF">Z955_04860</name>
</gene>
<dbReference type="PROSITE" id="PS51257">
    <property type="entry name" value="PROKAR_LIPOPROTEIN"/>
    <property type="match status" value="1"/>
</dbReference>
<dbReference type="Pfam" id="PF14133">
    <property type="entry name" value="DUF4300"/>
    <property type="match status" value="1"/>
</dbReference>
<evidence type="ECO:0000313" key="3">
    <source>
        <dbReference type="EMBL" id="KGN00057.1"/>
    </source>
</evidence>
<dbReference type="InterPro" id="IPR025389">
    <property type="entry name" value="DUF4300"/>
</dbReference>
<dbReference type="EMBL" id="JDRY01000025">
    <property type="protein sequence ID" value="KGN00057.1"/>
    <property type="molecule type" value="Genomic_DNA"/>
</dbReference>
<proteinExistence type="predicted"/>
<dbReference type="RefSeq" id="WP_039259311.1">
    <property type="nucleotide sequence ID" value="NZ_JDRY01000025.1"/>
</dbReference>